<feature type="transmembrane region" description="Helical" evidence="8">
    <location>
        <begin position="85"/>
        <end position="103"/>
    </location>
</feature>
<comment type="caution">
    <text evidence="9">The sequence shown here is derived from an EMBL/GenBank/DDBJ whole genome shotgun (WGS) entry which is preliminary data.</text>
</comment>
<dbReference type="PANTHER" id="PTHR30561:SF1">
    <property type="entry name" value="MULTIDRUG TRANSPORTER EMRE"/>
    <property type="match status" value="1"/>
</dbReference>
<evidence type="ECO:0000256" key="1">
    <source>
        <dbReference type="ARBA" id="ARBA00004651"/>
    </source>
</evidence>
<comment type="subcellular location">
    <subcellularLocation>
        <location evidence="1 7">Cell membrane</location>
        <topology evidence="1 7">Multi-pass membrane protein</topology>
    </subcellularLocation>
</comment>
<accession>A0ABX1P481</accession>
<dbReference type="Gene3D" id="1.10.3730.20">
    <property type="match status" value="1"/>
</dbReference>
<dbReference type="Pfam" id="PF00893">
    <property type="entry name" value="Multi_Drug_Res"/>
    <property type="match status" value="1"/>
</dbReference>
<dbReference type="PANTHER" id="PTHR30561">
    <property type="entry name" value="SMR FAMILY PROTON-DEPENDENT DRUG EFFLUX TRANSPORTER SUGE"/>
    <property type="match status" value="1"/>
</dbReference>
<name>A0ABX1P481_9CYAN</name>
<evidence type="ECO:0000256" key="7">
    <source>
        <dbReference type="RuleBase" id="RU003942"/>
    </source>
</evidence>
<keyword evidence="6 8" id="KW-0472">Membrane</keyword>
<protein>
    <recommendedName>
        <fullName evidence="11">Small multidrug resistance protein</fullName>
    </recommendedName>
</protein>
<evidence type="ECO:0000256" key="2">
    <source>
        <dbReference type="ARBA" id="ARBA00022448"/>
    </source>
</evidence>
<evidence type="ECO:0008006" key="11">
    <source>
        <dbReference type="Google" id="ProtNLM"/>
    </source>
</evidence>
<gene>
    <name evidence="9" type="ORF">DP116_06710</name>
</gene>
<evidence type="ECO:0000256" key="4">
    <source>
        <dbReference type="ARBA" id="ARBA00022692"/>
    </source>
</evidence>
<evidence type="ECO:0000313" key="9">
    <source>
        <dbReference type="EMBL" id="NMG19154.1"/>
    </source>
</evidence>
<proteinExistence type="inferred from homology"/>
<dbReference type="SUPFAM" id="SSF103481">
    <property type="entry name" value="Multidrug resistance efflux transporter EmrE"/>
    <property type="match status" value="1"/>
</dbReference>
<sequence>MLGWIYMILAILLEVAGTTCMKFSEGFTKVWPSIFIFVFYALCFSILTLALKTIEISLAYAIWSGLGTVLIVSIGILWFQESVNIVKILSIVLILIGVIGLHISHEPVSEEEGILSSVATSVDQLETTQPSKTQDILPPVSDPALIMPESVEYPESEKVPIIKVLSKNHAED</sequence>
<reference evidence="9 10" key="1">
    <citation type="submission" date="2018-06" db="EMBL/GenBank/DDBJ databases">
        <title>Comparative genomics of Brasilonema spp. strains.</title>
        <authorList>
            <person name="Alvarenga D.O."/>
            <person name="Fiore M.F."/>
            <person name="Varani A.M."/>
        </authorList>
    </citation>
    <scope>NUCLEOTIDE SEQUENCE [LARGE SCALE GENOMIC DNA]</scope>
    <source>
        <strain evidence="9 10">SPC951</strain>
    </source>
</reference>
<organism evidence="9 10">
    <name type="scientific">Brasilonema bromeliae SPC951</name>
    <dbReference type="NCBI Taxonomy" id="385972"/>
    <lineage>
        <taxon>Bacteria</taxon>
        <taxon>Bacillati</taxon>
        <taxon>Cyanobacteriota</taxon>
        <taxon>Cyanophyceae</taxon>
        <taxon>Nostocales</taxon>
        <taxon>Scytonemataceae</taxon>
        <taxon>Brasilonema</taxon>
        <taxon>Bromeliae group (in: Brasilonema)</taxon>
    </lineage>
</organism>
<comment type="similarity">
    <text evidence="7">Belongs to the drug/metabolite transporter (DMT) superfamily. Small multidrug resistance (SMR) (TC 2.A.7.1) family.</text>
</comment>
<dbReference type="RefSeq" id="WP_169154432.1">
    <property type="nucleotide sequence ID" value="NZ_CAWPJE010000402.1"/>
</dbReference>
<evidence type="ECO:0000313" key="10">
    <source>
        <dbReference type="Proteomes" id="UP000718564"/>
    </source>
</evidence>
<keyword evidence="5 8" id="KW-1133">Transmembrane helix</keyword>
<dbReference type="Proteomes" id="UP000718564">
    <property type="component" value="Unassembled WGS sequence"/>
</dbReference>
<evidence type="ECO:0000256" key="6">
    <source>
        <dbReference type="ARBA" id="ARBA00023136"/>
    </source>
</evidence>
<keyword evidence="10" id="KW-1185">Reference proteome</keyword>
<dbReference type="EMBL" id="QMEB01000033">
    <property type="protein sequence ID" value="NMG19154.1"/>
    <property type="molecule type" value="Genomic_DNA"/>
</dbReference>
<dbReference type="InterPro" id="IPR037185">
    <property type="entry name" value="EmrE-like"/>
</dbReference>
<keyword evidence="3" id="KW-1003">Cell membrane</keyword>
<dbReference type="InterPro" id="IPR000390">
    <property type="entry name" value="Small_drug/metabolite_transptr"/>
</dbReference>
<feature type="transmembrane region" description="Helical" evidence="8">
    <location>
        <begin position="58"/>
        <end position="79"/>
    </location>
</feature>
<evidence type="ECO:0000256" key="5">
    <source>
        <dbReference type="ARBA" id="ARBA00022989"/>
    </source>
</evidence>
<keyword evidence="2" id="KW-0813">Transport</keyword>
<evidence type="ECO:0000256" key="3">
    <source>
        <dbReference type="ARBA" id="ARBA00022475"/>
    </source>
</evidence>
<feature type="transmembrane region" description="Helical" evidence="8">
    <location>
        <begin position="33"/>
        <end position="51"/>
    </location>
</feature>
<keyword evidence="4 7" id="KW-0812">Transmembrane</keyword>
<dbReference type="InterPro" id="IPR045324">
    <property type="entry name" value="Small_multidrug_res"/>
</dbReference>
<evidence type="ECO:0000256" key="8">
    <source>
        <dbReference type="SAM" id="Phobius"/>
    </source>
</evidence>